<evidence type="ECO:0000256" key="1">
    <source>
        <dbReference type="ARBA" id="ARBA00022448"/>
    </source>
</evidence>
<evidence type="ECO:0000256" key="2">
    <source>
        <dbReference type="ARBA" id="ARBA00022741"/>
    </source>
</evidence>
<dbReference type="InterPro" id="IPR027417">
    <property type="entry name" value="P-loop_NTPase"/>
</dbReference>
<dbReference type="EMBL" id="CP023434">
    <property type="protein sequence ID" value="AXY26729.1"/>
    <property type="molecule type" value="Genomic_DNA"/>
</dbReference>
<dbReference type="OrthoDB" id="9790614at2"/>
<keyword evidence="1" id="KW-0813">Transport</keyword>
<keyword evidence="7" id="KW-1185">Reference proteome</keyword>
<dbReference type="EC" id="7.6.2.9" evidence="4"/>
<dbReference type="GO" id="GO:0005524">
    <property type="term" value="F:ATP binding"/>
    <property type="evidence" value="ECO:0007669"/>
    <property type="project" value="UniProtKB-KW"/>
</dbReference>
<accession>A0A347WNS2</accession>
<dbReference type="SMART" id="SM00382">
    <property type="entry name" value="AAA"/>
    <property type="match status" value="1"/>
</dbReference>
<dbReference type="Gene3D" id="3.40.50.300">
    <property type="entry name" value="P-loop containing nucleotide triphosphate hydrolases"/>
    <property type="match status" value="1"/>
</dbReference>
<gene>
    <name evidence="6" type="ORF">CL176_06465</name>
</gene>
<dbReference type="Proteomes" id="UP000263232">
    <property type="component" value="Chromosome"/>
</dbReference>
<dbReference type="PANTHER" id="PTHR42781:SF4">
    <property type="entry name" value="SPERMIDINE_PUTRESCINE IMPORT ATP-BINDING PROTEIN POTA"/>
    <property type="match status" value="1"/>
</dbReference>
<dbReference type="PROSITE" id="PS00211">
    <property type="entry name" value="ABC_TRANSPORTER_1"/>
    <property type="match status" value="1"/>
</dbReference>
<dbReference type="Pfam" id="PF00005">
    <property type="entry name" value="ABC_tran"/>
    <property type="match status" value="1"/>
</dbReference>
<evidence type="ECO:0000256" key="4">
    <source>
        <dbReference type="ARBA" id="ARBA00066388"/>
    </source>
</evidence>
<proteinExistence type="predicted"/>
<dbReference type="PANTHER" id="PTHR42781">
    <property type="entry name" value="SPERMIDINE/PUTRESCINE IMPORT ATP-BINDING PROTEIN POTA"/>
    <property type="match status" value="1"/>
</dbReference>
<dbReference type="SUPFAM" id="SSF52540">
    <property type="entry name" value="P-loop containing nucleoside triphosphate hydrolases"/>
    <property type="match status" value="1"/>
</dbReference>
<dbReference type="KEGG" id="abae:CL176_06465"/>
<dbReference type="GO" id="GO:0015418">
    <property type="term" value="F:ABC-type quaternary ammonium compound transporting activity"/>
    <property type="evidence" value="ECO:0007669"/>
    <property type="project" value="UniProtKB-EC"/>
</dbReference>
<name>A0A347WNS2_9LACT</name>
<sequence>MTTKLQIEQLTKKFNKNDGIENINLDIQDKELVTLLGPSGCGKTTILRSVGGFHEIDSGKIILDGQEIQDFPPEKRATGMVFQGYNLWPHMTVFENMEYGLKLRKIDKKKRREKIEKALELVRMPEHINKFPSQLSGGQQQRVAIARSLVLEPSLLLLDEPFSALDAKIRQHMREELKRIQDDANLTILFVTHDQEEAMFISDRIIVMNKGNIEQIGGPNDIYDRPNTRFVAEFIGDMNIFSEQDVTYGVRPENIRITKSIEGGYVVQQMMSLGHYSQVILAESNTQEEVKVFVNRDMEIDYVIGDTVDITIQDKINFTV</sequence>
<keyword evidence="3 6" id="KW-0067">ATP-binding</keyword>
<dbReference type="PROSITE" id="PS50893">
    <property type="entry name" value="ABC_TRANSPORTER_2"/>
    <property type="match status" value="1"/>
</dbReference>
<dbReference type="GO" id="GO:0016887">
    <property type="term" value="F:ATP hydrolysis activity"/>
    <property type="evidence" value="ECO:0007669"/>
    <property type="project" value="InterPro"/>
</dbReference>
<dbReference type="InterPro" id="IPR017871">
    <property type="entry name" value="ABC_transporter-like_CS"/>
</dbReference>
<organism evidence="6 7">
    <name type="scientific">Suicoccus acidiformans</name>
    <dbReference type="NCBI Taxonomy" id="2036206"/>
    <lineage>
        <taxon>Bacteria</taxon>
        <taxon>Bacillati</taxon>
        <taxon>Bacillota</taxon>
        <taxon>Bacilli</taxon>
        <taxon>Lactobacillales</taxon>
        <taxon>Aerococcaceae</taxon>
        <taxon>Suicoccus</taxon>
    </lineage>
</organism>
<dbReference type="AlphaFoldDB" id="A0A347WNS2"/>
<feature type="domain" description="ABC transporter" evidence="5">
    <location>
        <begin position="5"/>
        <end position="235"/>
    </location>
</feature>
<dbReference type="InterPro" id="IPR008995">
    <property type="entry name" value="Mo/tungstate-bd_C_term_dom"/>
</dbReference>
<dbReference type="RefSeq" id="WP_118991583.1">
    <property type="nucleotide sequence ID" value="NZ_CP023434.1"/>
</dbReference>
<evidence type="ECO:0000313" key="6">
    <source>
        <dbReference type="EMBL" id="AXY26729.1"/>
    </source>
</evidence>
<evidence type="ECO:0000313" key="7">
    <source>
        <dbReference type="Proteomes" id="UP000263232"/>
    </source>
</evidence>
<dbReference type="FunFam" id="3.40.50.300:FF:000425">
    <property type="entry name" value="Probable ABC transporter, ATP-binding subunit"/>
    <property type="match status" value="1"/>
</dbReference>
<evidence type="ECO:0000259" key="5">
    <source>
        <dbReference type="PROSITE" id="PS50893"/>
    </source>
</evidence>
<dbReference type="Gene3D" id="2.40.50.100">
    <property type="match status" value="1"/>
</dbReference>
<dbReference type="InterPro" id="IPR003439">
    <property type="entry name" value="ABC_transporter-like_ATP-bd"/>
</dbReference>
<dbReference type="SUPFAM" id="SSF50331">
    <property type="entry name" value="MOP-like"/>
    <property type="match status" value="1"/>
</dbReference>
<dbReference type="InterPro" id="IPR050093">
    <property type="entry name" value="ABC_SmlMolc_Importer"/>
</dbReference>
<evidence type="ECO:0000256" key="3">
    <source>
        <dbReference type="ARBA" id="ARBA00022840"/>
    </source>
</evidence>
<reference evidence="6 7" key="1">
    <citation type="submission" date="2017-09" db="EMBL/GenBank/DDBJ databases">
        <title>Complete genome sequence of Oxytococcus suis strain ZY16052.</title>
        <authorList>
            <person name="Li F."/>
        </authorList>
    </citation>
    <scope>NUCLEOTIDE SEQUENCE [LARGE SCALE GENOMIC DNA]</scope>
    <source>
        <strain evidence="6 7">ZY16052</strain>
    </source>
</reference>
<protein>
    <recommendedName>
        <fullName evidence="4">ABC-type quaternary amine transporter</fullName>
        <ecNumber evidence="4">7.6.2.9</ecNumber>
    </recommendedName>
</protein>
<keyword evidence="2" id="KW-0547">Nucleotide-binding</keyword>
<dbReference type="InterPro" id="IPR003593">
    <property type="entry name" value="AAA+_ATPase"/>
</dbReference>